<dbReference type="Pfam" id="PF04397">
    <property type="entry name" value="LytTR"/>
    <property type="match status" value="1"/>
</dbReference>
<dbReference type="InterPro" id="IPR012379">
    <property type="entry name" value="LytTR_MHYE"/>
</dbReference>
<organism evidence="4 5">
    <name type="scientific">Rheinheimera riviphila</name>
    <dbReference type="NCBI Taxonomy" id="1834037"/>
    <lineage>
        <taxon>Bacteria</taxon>
        <taxon>Pseudomonadati</taxon>
        <taxon>Pseudomonadota</taxon>
        <taxon>Gammaproteobacteria</taxon>
        <taxon>Chromatiales</taxon>
        <taxon>Chromatiaceae</taxon>
        <taxon>Rheinheimera</taxon>
    </lineage>
</organism>
<reference evidence="4 5" key="1">
    <citation type="submission" date="2019-01" db="EMBL/GenBank/DDBJ databases">
        <authorList>
            <person name="Chen W.-M."/>
        </authorList>
    </citation>
    <scope>NUCLEOTIDE SEQUENCE [LARGE SCALE GENOMIC DNA]</scope>
    <source>
        <strain evidence="4 5">KYPC3</strain>
    </source>
</reference>
<dbReference type="AlphaFoldDB" id="A0A437QIT3"/>
<evidence type="ECO:0000259" key="3">
    <source>
        <dbReference type="PROSITE" id="PS50930"/>
    </source>
</evidence>
<keyword evidence="1" id="KW-0902">Two-component regulatory system</keyword>
<proteinExistence type="predicted"/>
<dbReference type="EMBL" id="SACS01000018">
    <property type="protein sequence ID" value="RVU34458.1"/>
    <property type="molecule type" value="Genomic_DNA"/>
</dbReference>
<evidence type="ECO:0000256" key="2">
    <source>
        <dbReference type="SAM" id="Phobius"/>
    </source>
</evidence>
<feature type="transmembrane region" description="Helical" evidence="2">
    <location>
        <begin position="93"/>
        <end position="114"/>
    </location>
</feature>
<evidence type="ECO:0000256" key="1">
    <source>
        <dbReference type="ARBA" id="ARBA00023012"/>
    </source>
</evidence>
<feature type="transmembrane region" description="Helical" evidence="2">
    <location>
        <begin position="21"/>
        <end position="44"/>
    </location>
</feature>
<keyword evidence="2" id="KW-0812">Transmembrane</keyword>
<dbReference type="GO" id="GO:0000156">
    <property type="term" value="F:phosphorelay response regulator activity"/>
    <property type="evidence" value="ECO:0007669"/>
    <property type="project" value="InterPro"/>
</dbReference>
<dbReference type="PANTHER" id="PTHR37299">
    <property type="entry name" value="TRANSCRIPTIONAL REGULATOR-RELATED"/>
    <property type="match status" value="1"/>
</dbReference>
<dbReference type="OrthoDB" id="9781059at2"/>
<keyword evidence="5" id="KW-1185">Reference proteome</keyword>
<accession>A0A437QIT3</accession>
<dbReference type="GO" id="GO:0003677">
    <property type="term" value="F:DNA binding"/>
    <property type="evidence" value="ECO:0007669"/>
    <property type="project" value="InterPro"/>
</dbReference>
<dbReference type="SMART" id="SM00850">
    <property type="entry name" value="LytTR"/>
    <property type="match status" value="1"/>
</dbReference>
<evidence type="ECO:0000313" key="4">
    <source>
        <dbReference type="EMBL" id="RVU34458.1"/>
    </source>
</evidence>
<feature type="transmembrane region" description="Helical" evidence="2">
    <location>
        <begin position="64"/>
        <end position="81"/>
    </location>
</feature>
<dbReference type="PANTHER" id="PTHR37299:SF1">
    <property type="entry name" value="STAGE 0 SPORULATION PROTEIN A HOMOLOG"/>
    <property type="match status" value="1"/>
</dbReference>
<feature type="domain" description="HTH LytTR-type" evidence="3">
    <location>
        <begin position="205"/>
        <end position="309"/>
    </location>
</feature>
<sequence length="311" mass="35990">MVVTNGERISWLQRFERHKVLYSYLALALYILLNNTINATSVWMEHNRQPGNLLPLWEPFLWEYSSMLATLLLAPLLAWWFDRHPLRLTQLRALLLAHFLGSLVFSLAHTGLMVGCRELVYDLLGRGYDFGPWPRELFYEYRKDAWGYLFLLGLYQLLQFVYHRLTGDATLISGDDEPDGKAEQNTEDEVVAAAVPLQLNPPQHFLVKKLDREFLVAIGDIEWLEACGNYVNLHSKGRIYPLRATLSQTMLQLEIQGFSRIHRSFAVNHRHIDNISYQPSGDGELVLKNGQQLALSRRFKEQFRTRFQAGG</sequence>
<dbReference type="PROSITE" id="PS50930">
    <property type="entry name" value="HTH_LYTTR"/>
    <property type="match status" value="1"/>
</dbReference>
<keyword evidence="2" id="KW-1133">Transmembrane helix</keyword>
<dbReference type="InterPro" id="IPR007492">
    <property type="entry name" value="LytTR_DNA-bd_dom"/>
</dbReference>
<protein>
    <submittedName>
        <fullName evidence="4">LytTR family transcriptional regulator</fullName>
    </submittedName>
</protein>
<dbReference type="InterPro" id="IPR046947">
    <property type="entry name" value="LytR-like"/>
</dbReference>
<dbReference type="Gene3D" id="2.40.50.1020">
    <property type="entry name" value="LytTr DNA-binding domain"/>
    <property type="match status" value="1"/>
</dbReference>
<dbReference type="Proteomes" id="UP000283077">
    <property type="component" value="Unassembled WGS sequence"/>
</dbReference>
<keyword evidence="2" id="KW-0472">Membrane</keyword>
<name>A0A437QIT3_9GAMM</name>
<gene>
    <name evidence="4" type="ORF">EOE67_15570</name>
</gene>
<evidence type="ECO:0000313" key="5">
    <source>
        <dbReference type="Proteomes" id="UP000283077"/>
    </source>
</evidence>
<comment type="caution">
    <text evidence="4">The sequence shown here is derived from an EMBL/GenBank/DDBJ whole genome shotgun (WGS) entry which is preliminary data.</text>
</comment>
<dbReference type="PIRSF" id="PIRSF031767">
    <property type="entry name" value="MHYE_LytTR"/>
    <property type="match status" value="1"/>
</dbReference>